<dbReference type="InterPro" id="IPR054691">
    <property type="entry name" value="LeuA/HCS_post-cat"/>
</dbReference>
<dbReference type="PROSITE" id="PS00815">
    <property type="entry name" value="AIPM_HOMOCIT_SYNTH_1"/>
    <property type="match status" value="1"/>
</dbReference>
<dbReference type="GO" id="GO:0009098">
    <property type="term" value="P:L-leucine biosynthetic process"/>
    <property type="evidence" value="ECO:0007669"/>
    <property type="project" value="InterPro"/>
</dbReference>
<evidence type="ECO:0000313" key="7">
    <source>
        <dbReference type="Proteomes" id="UP000218113"/>
    </source>
</evidence>
<keyword evidence="2 4" id="KW-0808">Transferase</keyword>
<dbReference type="Pfam" id="PF08502">
    <property type="entry name" value="LeuA_dimer"/>
    <property type="match status" value="1"/>
</dbReference>
<dbReference type="Proteomes" id="UP000218113">
    <property type="component" value="Unassembled WGS sequence"/>
</dbReference>
<evidence type="ECO:0000256" key="1">
    <source>
        <dbReference type="ARBA" id="ARBA00022605"/>
    </source>
</evidence>
<dbReference type="SUPFAM" id="SSF110921">
    <property type="entry name" value="2-isopropylmalate synthase LeuA, allosteric (dimerisation) domain"/>
    <property type="match status" value="1"/>
</dbReference>
<keyword evidence="1" id="KW-0028">Amino-acid biosynthesis</keyword>
<dbReference type="InterPro" id="IPR013785">
    <property type="entry name" value="Aldolase_TIM"/>
</dbReference>
<accession>A0A2A4T1F0</accession>
<organism evidence="6 7">
    <name type="scientific">SAR324 cluster bacterium</name>
    <dbReference type="NCBI Taxonomy" id="2024889"/>
    <lineage>
        <taxon>Bacteria</taxon>
        <taxon>Deltaproteobacteria</taxon>
        <taxon>SAR324 cluster</taxon>
    </lineage>
</organism>
<dbReference type="EMBL" id="NVSR01000063">
    <property type="protein sequence ID" value="PCI27342.1"/>
    <property type="molecule type" value="Genomic_DNA"/>
</dbReference>
<evidence type="ECO:0000256" key="4">
    <source>
        <dbReference type="RuleBase" id="RU003523"/>
    </source>
</evidence>
<dbReference type="AlphaFoldDB" id="A0A2A4T1F0"/>
<dbReference type="Gene3D" id="3.30.160.740">
    <property type="match status" value="1"/>
</dbReference>
<evidence type="ECO:0000313" key="6">
    <source>
        <dbReference type="EMBL" id="PCI27342.1"/>
    </source>
</evidence>
<dbReference type="GO" id="GO:0003852">
    <property type="term" value="F:2-isopropylmalate synthase activity"/>
    <property type="evidence" value="ECO:0007669"/>
    <property type="project" value="InterPro"/>
</dbReference>
<dbReference type="Gene3D" id="3.30.160.340">
    <property type="match status" value="1"/>
</dbReference>
<feature type="domain" description="Pyruvate carboxyltransferase" evidence="5">
    <location>
        <begin position="8"/>
        <end position="269"/>
    </location>
</feature>
<dbReference type="InterPro" id="IPR036230">
    <property type="entry name" value="LeuA_allosteric_dom_sf"/>
</dbReference>
<comment type="similarity">
    <text evidence="4">Belongs to the alpha-IPM synthase/homocitrate synthase family.</text>
</comment>
<evidence type="ECO:0000256" key="3">
    <source>
        <dbReference type="ARBA" id="ARBA00023304"/>
    </source>
</evidence>
<sequence length="518" mass="56809">MGSNSRKVQLMDTTLRDGEQTQGVSFPPAEKVNIAKAMLKSLKVDRIEVASARVSDGEKKAVASINQWAAEEGLLGQVEVLGFVDHTKSVDWIIDTGGKVLNLLAKGSEKHCREQLKKTLSQHLSDIKETISYAQQNGLTVNVYLEDWSNGYLNSPEYVFAFVSALSDCDIQHFMLPDTLGVMSPDEVYRSLKDMVSRFPNQQFDFHPHNDYGLATANAVMAVKAGVASIHCTINCLGERAGNASLAEVAVVLKDKLGMQLAIDESNIHKLSQIVENFSGKRVADNTPIVGADVFTQTSGIHADGDKKGGLYQTDLSPERFDRKRSYALGKMSGKASLLKNIEELGLNLSPENQETVLKRIVALGDSKEVITPEDLPFIIADVLESGEYNHLELLDCSTTSGFDLESTASIRVKLFGEVHKTSGSGNGGFDAFIMAIKKVLQHRQFDFPKLVDYEVRIPKGGKTNALTECTITWLSEDGTSNTRGVHSNQVFASILATLRMINMKLQKEQETEKSSDS</sequence>
<dbReference type="InterPro" id="IPR000891">
    <property type="entry name" value="PYR_CT"/>
</dbReference>
<dbReference type="InterPro" id="IPR013709">
    <property type="entry name" value="2-isopropylmalate_synth_dimer"/>
</dbReference>
<dbReference type="Pfam" id="PF22617">
    <property type="entry name" value="HCS_D2"/>
    <property type="match status" value="1"/>
</dbReference>
<proteinExistence type="inferred from homology"/>
<dbReference type="PROSITE" id="PS50991">
    <property type="entry name" value="PYR_CT"/>
    <property type="match status" value="1"/>
</dbReference>
<dbReference type="PROSITE" id="PS00816">
    <property type="entry name" value="AIPM_HOMOCIT_SYNTH_2"/>
    <property type="match status" value="1"/>
</dbReference>
<dbReference type="Pfam" id="PF00682">
    <property type="entry name" value="HMGL-like"/>
    <property type="match status" value="1"/>
</dbReference>
<gene>
    <name evidence="6" type="ORF">COB67_08675</name>
</gene>
<evidence type="ECO:0000259" key="5">
    <source>
        <dbReference type="PROSITE" id="PS50991"/>
    </source>
</evidence>
<reference evidence="7" key="1">
    <citation type="submission" date="2017-08" db="EMBL/GenBank/DDBJ databases">
        <title>A dynamic microbial community with high functional redundancy inhabits the cold, oxic subseafloor aquifer.</title>
        <authorList>
            <person name="Tully B.J."/>
            <person name="Wheat C.G."/>
            <person name="Glazer B.T."/>
            <person name="Huber J.A."/>
        </authorList>
    </citation>
    <scope>NUCLEOTIDE SEQUENCE [LARGE SCALE GENOMIC DNA]</scope>
</reference>
<dbReference type="PANTHER" id="PTHR42880">
    <property type="entry name" value="HOMOCITRATE SYNTHASE"/>
    <property type="match status" value="1"/>
</dbReference>
<dbReference type="SMART" id="SM00917">
    <property type="entry name" value="LeuA_dimer"/>
    <property type="match status" value="1"/>
</dbReference>
<dbReference type="PANTHER" id="PTHR42880:SF1">
    <property type="entry name" value="ISOPROPYLMALATE_HOMOCITRATE_CITRAMALATE SYNTHASE FAMILY PROTEIN"/>
    <property type="match status" value="1"/>
</dbReference>
<dbReference type="Gene3D" id="3.20.20.70">
    <property type="entry name" value="Aldolase class I"/>
    <property type="match status" value="1"/>
</dbReference>
<dbReference type="SUPFAM" id="SSF51569">
    <property type="entry name" value="Aldolase"/>
    <property type="match status" value="1"/>
</dbReference>
<evidence type="ECO:0000256" key="2">
    <source>
        <dbReference type="ARBA" id="ARBA00022679"/>
    </source>
</evidence>
<dbReference type="InterPro" id="IPR002034">
    <property type="entry name" value="AIPM/Hcit_synth_CS"/>
</dbReference>
<keyword evidence="3" id="KW-0100">Branched-chain amino acid biosynthesis</keyword>
<name>A0A2A4T1F0_9DELT</name>
<protein>
    <submittedName>
        <fullName evidence="6">2-isopropylmalate synthase</fullName>
    </submittedName>
</protein>
<comment type="caution">
    <text evidence="6">The sequence shown here is derived from an EMBL/GenBank/DDBJ whole genome shotgun (WGS) entry which is preliminary data.</text>
</comment>